<name>A0A9J6A3U4_SOLCO</name>
<organism evidence="2 3">
    <name type="scientific">Solanum commersonii</name>
    <name type="common">Commerson's wild potato</name>
    <name type="synonym">Commerson's nightshade</name>
    <dbReference type="NCBI Taxonomy" id="4109"/>
    <lineage>
        <taxon>Eukaryota</taxon>
        <taxon>Viridiplantae</taxon>
        <taxon>Streptophyta</taxon>
        <taxon>Embryophyta</taxon>
        <taxon>Tracheophyta</taxon>
        <taxon>Spermatophyta</taxon>
        <taxon>Magnoliopsida</taxon>
        <taxon>eudicotyledons</taxon>
        <taxon>Gunneridae</taxon>
        <taxon>Pentapetalae</taxon>
        <taxon>asterids</taxon>
        <taxon>lamiids</taxon>
        <taxon>Solanales</taxon>
        <taxon>Solanaceae</taxon>
        <taxon>Solanoideae</taxon>
        <taxon>Solaneae</taxon>
        <taxon>Solanum</taxon>
    </lineage>
</organism>
<evidence type="ECO:0000313" key="2">
    <source>
        <dbReference type="EMBL" id="KAG5618971.1"/>
    </source>
</evidence>
<dbReference type="Pfam" id="PF23622">
    <property type="entry name" value="LRR_At1g61320_AtMIF1"/>
    <property type="match status" value="1"/>
</dbReference>
<dbReference type="InterPro" id="IPR055357">
    <property type="entry name" value="LRR_At1g61320_AtMIF1"/>
</dbReference>
<proteinExistence type="predicted"/>
<dbReference type="Proteomes" id="UP000824120">
    <property type="component" value="Chromosome 3"/>
</dbReference>
<feature type="domain" description="F-box" evidence="1">
    <location>
        <begin position="698"/>
        <end position="751"/>
    </location>
</feature>
<dbReference type="InterPro" id="IPR036047">
    <property type="entry name" value="F-box-like_dom_sf"/>
</dbReference>
<dbReference type="SUPFAM" id="SSF52047">
    <property type="entry name" value="RNI-like"/>
    <property type="match status" value="2"/>
</dbReference>
<dbReference type="InterPro" id="IPR032675">
    <property type="entry name" value="LRR_dom_sf"/>
</dbReference>
<dbReference type="AlphaFoldDB" id="A0A9J6A3U4"/>
<accession>A0A9J6A3U4</accession>
<reference evidence="2 3" key="1">
    <citation type="submission" date="2020-09" db="EMBL/GenBank/DDBJ databases">
        <title>De no assembly of potato wild relative species, Solanum commersonii.</title>
        <authorList>
            <person name="Cho K."/>
        </authorList>
    </citation>
    <scope>NUCLEOTIDE SEQUENCE [LARGE SCALE GENOMIC DNA]</scope>
    <source>
        <strain evidence="2">LZ3.2</strain>
        <tissue evidence="2">Leaf</tissue>
    </source>
</reference>
<evidence type="ECO:0000259" key="1">
    <source>
        <dbReference type="PROSITE" id="PS50181"/>
    </source>
</evidence>
<dbReference type="InterPro" id="IPR001810">
    <property type="entry name" value="F-box_dom"/>
</dbReference>
<dbReference type="PANTHER" id="PTHR34145">
    <property type="entry name" value="OS02G0105600 PROTEIN"/>
    <property type="match status" value="1"/>
</dbReference>
<protein>
    <recommendedName>
        <fullName evidence="1">F-box domain-containing protein</fullName>
    </recommendedName>
</protein>
<dbReference type="PANTHER" id="PTHR34145:SF28">
    <property type="entry name" value="F-BOX DOMAIN-CONTAINING PROTEIN"/>
    <property type="match status" value="1"/>
</dbReference>
<evidence type="ECO:0000313" key="3">
    <source>
        <dbReference type="Proteomes" id="UP000824120"/>
    </source>
</evidence>
<dbReference type="InterPro" id="IPR053772">
    <property type="entry name" value="At1g61320/At1g61330-like"/>
</dbReference>
<sequence length="1086" mass="127630">MANGEERFLISQTVKEDILTNSIDLTLQFPDHLLHSIFSCLNFHDLRHVRLVCKKWHRNTPSHLALNFNESIFREKNPTTYSENEYWNSIRFSLDASKNKLINAEKRALRVQFNDCGDLHDIMKLLDGNDFHEVYLKIESFRPCCSFSYLPYIFQSKCLTILHLTDCELEKHVLLCGEEIIPSLQELKLEGVTLSEEILSKFINFPHLETLLMGPCQTEKPINISGSSLRKWILSFPQLYECSRRSIDSSPNLSSFQYMGSTFQPYLAPPSELLENNNNIVLVPKVHEIMNRAWFHKLRSHIENFSNYNTTLDLCVREEEVSKKLFGRGDRNCCSGTQDKCWRHFLKHFEVKLREEEKEKSNVLSFPYVHPGAVEEDSDEKKDSEKNPTTYSHNEYWNSIRSSLDASKNKLINAEKRTFRVQFNDRGDIHDIMKLLDGNDFHEVYLKIELLMVPCYSFTNIQVVALPRVYHFVLRSYESRDVPVNMDIHSCKVLREFHLDCWNFPNGLDPDNFSSFVNGTLSNREAYQYECSRRSIDSSPNLSSFQYIGTTFQPYLAPPSELLENNNNIVLVPKIHEIMNKAWFHKLRSHLENFSHYNTTLDLCAREEEVSKKLFGRGDRNCGSGTQDKCWRHFLKHFEVKREEEKEKFDVLSFHYVPPGMVKEDSDEKKGNFHSMAYDDELFIITHTVEDNNPTNLVDPALQLPHHILHYIFSYLSFHDLLHVRLVNKNWYLNTPSHFNFHFNQSLFRKRDPTSYSLTDFWDSIRSSIDSSKNKLINVEKRVLHLEFINGEYIHDIMKLLEENNFHEVYLKMFYDYLPYIFQSKCLTILHLTNCVLDNQHVLCDEVTIPSLQELKLECVTLSEEILSKFISKFPNIRELSLVKCCWLISFIVLTNLPCLEKLYVNVSDSSSFTNIQVIAPRLQVFHFILRNRFLEIEDVVVTIDIRACKMLREFHLNCSKFPNGLDPENFSSDFPHLDTLLLGPCQTEKPIKTSGSSLRKWILSIPQGVIKKLYGRRNRNCCSSTHDKCWRHFLKYFEVKEEEEEKKEHPDAPSSLYAHPRKVKEDEKMDKLTKLIFIFFWKFNS</sequence>
<dbReference type="CDD" id="cd09917">
    <property type="entry name" value="F-box_SF"/>
    <property type="match status" value="1"/>
</dbReference>
<comment type="caution">
    <text evidence="2">The sequence shown here is derived from an EMBL/GenBank/DDBJ whole genome shotgun (WGS) entry which is preliminary data.</text>
</comment>
<dbReference type="SUPFAM" id="SSF81383">
    <property type="entry name" value="F-box domain"/>
    <property type="match status" value="2"/>
</dbReference>
<dbReference type="SMART" id="SM00256">
    <property type="entry name" value="FBOX"/>
    <property type="match status" value="2"/>
</dbReference>
<dbReference type="Pfam" id="PF12937">
    <property type="entry name" value="F-box-like"/>
    <property type="match status" value="2"/>
</dbReference>
<dbReference type="Gene3D" id="3.80.10.10">
    <property type="entry name" value="Ribonuclease Inhibitor"/>
    <property type="match status" value="1"/>
</dbReference>
<keyword evidence="3" id="KW-1185">Reference proteome</keyword>
<dbReference type="EMBL" id="JACXVP010000003">
    <property type="protein sequence ID" value="KAG5618971.1"/>
    <property type="molecule type" value="Genomic_DNA"/>
</dbReference>
<dbReference type="OrthoDB" id="1299685at2759"/>
<gene>
    <name evidence="2" type="ORF">H5410_018795</name>
</gene>
<feature type="domain" description="F-box" evidence="1">
    <location>
        <begin position="23"/>
        <end position="76"/>
    </location>
</feature>
<dbReference type="PROSITE" id="PS50181">
    <property type="entry name" value="FBOX"/>
    <property type="match status" value="2"/>
</dbReference>
<dbReference type="Gene3D" id="1.20.1280.50">
    <property type="match status" value="2"/>
</dbReference>